<keyword evidence="2" id="KW-1185">Reference proteome</keyword>
<accession>A0A0J6T1J1</accession>
<gene>
    <name evidence="1" type="ORF">VQ03_12910</name>
</gene>
<dbReference type="Proteomes" id="UP000036449">
    <property type="component" value="Unassembled WGS sequence"/>
</dbReference>
<reference evidence="1 2" key="1">
    <citation type="submission" date="2015-03" db="EMBL/GenBank/DDBJ databases">
        <title>Genome sequencing of Methylobacterium tarhaniae DSM 25844.</title>
        <authorList>
            <person name="Chaudhry V."/>
            <person name="Patil P.B."/>
        </authorList>
    </citation>
    <scope>NUCLEOTIDE SEQUENCE [LARGE SCALE GENOMIC DNA]</scope>
    <source>
        <strain evidence="1 2">DSM 25844</strain>
    </source>
</reference>
<proteinExistence type="predicted"/>
<dbReference type="AlphaFoldDB" id="A0A0J6T1J1"/>
<evidence type="ECO:0000313" key="2">
    <source>
        <dbReference type="Proteomes" id="UP000036449"/>
    </source>
</evidence>
<dbReference type="RefSeq" id="WP_048451301.1">
    <property type="nucleotide sequence ID" value="NZ_JBNNPJ010000021.1"/>
</dbReference>
<dbReference type="PATRIC" id="fig|1187852.3.peg.6583"/>
<protein>
    <submittedName>
        <fullName evidence="1">Uncharacterized protein</fullName>
    </submittedName>
</protein>
<comment type="caution">
    <text evidence="1">The sequence shown here is derived from an EMBL/GenBank/DDBJ whole genome shotgun (WGS) entry which is preliminary data.</text>
</comment>
<name>A0A0J6T1J1_9HYPH</name>
<organism evidence="1 2">
    <name type="scientific">Methylobacterium tarhaniae</name>
    <dbReference type="NCBI Taxonomy" id="1187852"/>
    <lineage>
        <taxon>Bacteria</taxon>
        <taxon>Pseudomonadati</taxon>
        <taxon>Pseudomonadota</taxon>
        <taxon>Alphaproteobacteria</taxon>
        <taxon>Hyphomicrobiales</taxon>
        <taxon>Methylobacteriaceae</taxon>
        <taxon>Methylobacterium</taxon>
    </lineage>
</organism>
<evidence type="ECO:0000313" key="1">
    <source>
        <dbReference type="EMBL" id="KMO41320.1"/>
    </source>
</evidence>
<dbReference type="EMBL" id="LABZ01000083">
    <property type="protein sequence ID" value="KMO41320.1"/>
    <property type="molecule type" value="Genomic_DNA"/>
</dbReference>
<sequence>MSDSPLFEIRITTGAAATILRAESESLAAGKAEELIRRAHHRGSDIALTVSGRDVQAVRRIELYLASVIHEVERA</sequence>
<dbReference type="OrthoDB" id="7999072at2"/>